<sequence length="185" mass="21652">MRISGNYFDRLWYTVFPMAVLCGILCGIFSTDKVKAFLGLGGIILIITWLIDTAIIFRKFGTKLNRLVLTDKILFNGVEIQPSQIIKIKTENIYPDSIISKWRITTIRLTLNDHSDFYILAKPYSIFFYIKYLTGIFRHYFNDWRKYKSGIQRGFAPLSSYFVKETSQTLDLLTLKYPDLKLKVF</sequence>
<protein>
    <submittedName>
        <fullName evidence="2">Uncharacterized protein</fullName>
    </submittedName>
</protein>
<organism evidence="2 3">
    <name type="scientific">Chryseobacterium vrystaatense</name>
    <dbReference type="NCBI Taxonomy" id="307480"/>
    <lineage>
        <taxon>Bacteria</taxon>
        <taxon>Pseudomonadati</taxon>
        <taxon>Bacteroidota</taxon>
        <taxon>Flavobacteriia</taxon>
        <taxon>Flavobacteriales</taxon>
        <taxon>Weeksellaceae</taxon>
        <taxon>Chryseobacterium group</taxon>
        <taxon>Chryseobacterium</taxon>
    </lineage>
</organism>
<dbReference type="Proteomes" id="UP000184108">
    <property type="component" value="Unassembled WGS sequence"/>
</dbReference>
<dbReference type="AlphaFoldDB" id="A0A1M5DSP7"/>
<reference evidence="3" key="1">
    <citation type="submission" date="2016-11" db="EMBL/GenBank/DDBJ databases">
        <authorList>
            <person name="Varghese N."/>
            <person name="Submissions S."/>
        </authorList>
    </citation>
    <scope>NUCLEOTIDE SEQUENCE [LARGE SCALE GENOMIC DNA]</scope>
    <source>
        <strain evidence="3">YR203</strain>
    </source>
</reference>
<keyword evidence="1" id="KW-1133">Transmembrane helix</keyword>
<keyword evidence="1" id="KW-0472">Membrane</keyword>
<proteinExistence type="predicted"/>
<gene>
    <name evidence="2" type="ORF">SAMN02787073_2703</name>
</gene>
<name>A0A1M5DSP7_9FLAO</name>
<feature type="transmembrane region" description="Helical" evidence="1">
    <location>
        <begin position="12"/>
        <end position="30"/>
    </location>
</feature>
<evidence type="ECO:0000256" key="1">
    <source>
        <dbReference type="SAM" id="Phobius"/>
    </source>
</evidence>
<feature type="transmembrane region" description="Helical" evidence="1">
    <location>
        <begin position="36"/>
        <end position="57"/>
    </location>
</feature>
<evidence type="ECO:0000313" key="2">
    <source>
        <dbReference type="EMBL" id="SHF69955.1"/>
    </source>
</evidence>
<keyword evidence="1" id="KW-0812">Transmembrane</keyword>
<accession>A0A1M5DSP7</accession>
<dbReference type="EMBL" id="FQVE01000003">
    <property type="protein sequence ID" value="SHF69955.1"/>
    <property type="molecule type" value="Genomic_DNA"/>
</dbReference>
<evidence type="ECO:0000313" key="3">
    <source>
        <dbReference type="Proteomes" id="UP000184108"/>
    </source>
</evidence>